<dbReference type="SUPFAM" id="SSF161098">
    <property type="entry name" value="MetI-like"/>
    <property type="match status" value="1"/>
</dbReference>
<dbReference type="Pfam" id="PF19300">
    <property type="entry name" value="BPD_transp_1_N"/>
    <property type="match status" value="1"/>
</dbReference>
<keyword evidence="4 7" id="KW-0812">Transmembrane</keyword>
<evidence type="ECO:0000313" key="9">
    <source>
        <dbReference type="EMBL" id="NEZ46459.1"/>
    </source>
</evidence>
<accession>A0A6M0RA36</accession>
<dbReference type="AlphaFoldDB" id="A0A6M0RA36"/>
<keyword evidence="5 7" id="KW-1133">Transmembrane helix</keyword>
<dbReference type="EMBL" id="SXDP01000002">
    <property type="protein sequence ID" value="NEZ46459.1"/>
    <property type="molecule type" value="Genomic_DNA"/>
</dbReference>
<name>A0A6M0RA36_9CLOT</name>
<dbReference type="Proteomes" id="UP000473885">
    <property type="component" value="Unassembled WGS sequence"/>
</dbReference>
<protein>
    <submittedName>
        <fullName evidence="9">ABC transporter permease</fullName>
    </submittedName>
</protein>
<proteinExistence type="inferred from homology"/>
<dbReference type="PANTHER" id="PTHR43163">
    <property type="entry name" value="DIPEPTIDE TRANSPORT SYSTEM PERMEASE PROTEIN DPPB-RELATED"/>
    <property type="match status" value="1"/>
</dbReference>
<evidence type="ECO:0000256" key="7">
    <source>
        <dbReference type="RuleBase" id="RU363032"/>
    </source>
</evidence>
<sequence length="321" mass="35612">MISRFVIKRVFQGILVIFFLSILSFAIINAAPGDPATALYGPMADRLTSEERVRINKNYGIDKPVTERYIKWSTNMLKGDLGISYLEGRKVTDILKERVPNTLILFISSIMLITIFSLSLGLKAGFNEGSLLDKFVSAMSVTFYSIPTFWLGLIFIFIFSVHMGIFPSSGIKSIDGQGGFLDILKHLFMPVVVTVIAHVSAYARFVQEKVKEEINSEYVTAAIANGMDKKKLMRGITKNALIPFINYLGITIPSFFGGSVMIETVFSWPGLGMLSVKAANSNDYPLLMGTIFITGILVIVSIMIIDILELILNPSLRRQVN</sequence>
<dbReference type="PANTHER" id="PTHR43163:SF6">
    <property type="entry name" value="DIPEPTIDE TRANSPORT SYSTEM PERMEASE PROTEIN DPPB-RELATED"/>
    <property type="match status" value="1"/>
</dbReference>
<dbReference type="InterPro" id="IPR000515">
    <property type="entry name" value="MetI-like"/>
</dbReference>
<comment type="similarity">
    <text evidence="7">Belongs to the binding-protein-dependent transport system permease family.</text>
</comment>
<dbReference type="InterPro" id="IPR045621">
    <property type="entry name" value="BPD_transp_1_N"/>
</dbReference>
<dbReference type="InterPro" id="IPR035906">
    <property type="entry name" value="MetI-like_sf"/>
</dbReference>
<feature type="transmembrane region" description="Helical" evidence="7">
    <location>
        <begin position="143"/>
        <end position="166"/>
    </location>
</feature>
<evidence type="ECO:0000256" key="4">
    <source>
        <dbReference type="ARBA" id="ARBA00022692"/>
    </source>
</evidence>
<reference evidence="9 10" key="1">
    <citation type="submission" date="2019-04" db="EMBL/GenBank/DDBJ databases">
        <title>Genome sequencing of Clostridium botulinum Groups I-IV and Clostridium butyricum.</title>
        <authorList>
            <person name="Brunt J."/>
            <person name="Van Vliet A.H.M."/>
            <person name="Stringer S.C."/>
            <person name="Carter A.T."/>
            <person name="Peck M.W."/>
        </authorList>
    </citation>
    <scope>NUCLEOTIDE SEQUENCE [LARGE SCALE GENOMIC DNA]</scope>
    <source>
        <strain evidence="9 10">IFR 18/094</strain>
    </source>
</reference>
<feature type="transmembrane region" description="Helical" evidence="7">
    <location>
        <begin position="186"/>
        <end position="205"/>
    </location>
</feature>
<feature type="transmembrane region" description="Helical" evidence="7">
    <location>
        <begin position="286"/>
        <end position="312"/>
    </location>
</feature>
<comment type="caution">
    <text evidence="9">The sequence shown here is derived from an EMBL/GenBank/DDBJ whole genome shotgun (WGS) entry which is preliminary data.</text>
</comment>
<dbReference type="GO" id="GO:0055085">
    <property type="term" value="P:transmembrane transport"/>
    <property type="evidence" value="ECO:0007669"/>
    <property type="project" value="InterPro"/>
</dbReference>
<evidence type="ECO:0000256" key="5">
    <source>
        <dbReference type="ARBA" id="ARBA00022989"/>
    </source>
</evidence>
<keyword evidence="3" id="KW-1003">Cell membrane</keyword>
<keyword evidence="6 7" id="KW-0472">Membrane</keyword>
<dbReference type="PROSITE" id="PS50928">
    <property type="entry name" value="ABC_TM1"/>
    <property type="match status" value="1"/>
</dbReference>
<organism evidence="9 10">
    <name type="scientific">Clostridium niameyense</name>
    <dbReference type="NCBI Taxonomy" id="1622073"/>
    <lineage>
        <taxon>Bacteria</taxon>
        <taxon>Bacillati</taxon>
        <taxon>Bacillota</taxon>
        <taxon>Clostridia</taxon>
        <taxon>Eubacteriales</taxon>
        <taxon>Clostridiaceae</taxon>
        <taxon>Clostridium</taxon>
    </lineage>
</organism>
<feature type="transmembrane region" description="Helical" evidence="7">
    <location>
        <begin position="103"/>
        <end position="122"/>
    </location>
</feature>
<dbReference type="RefSeq" id="WP_163248665.1">
    <property type="nucleotide sequence ID" value="NZ_SXDP01000002.1"/>
</dbReference>
<evidence type="ECO:0000256" key="3">
    <source>
        <dbReference type="ARBA" id="ARBA00022475"/>
    </source>
</evidence>
<dbReference type="GO" id="GO:0005886">
    <property type="term" value="C:plasma membrane"/>
    <property type="evidence" value="ECO:0007669"/>
    <property type="project" value="UniProtKB-SubCell"/>
</dbReference>
<feature type="domain" description="ABC transmembrane type-1" evidence="8">
    <location>
        <begin position="99"/>
        <end position="309"/>
    </location>
</feature>
<dbReference type="Pfam" id="PF00528">
    <property type="entry name" value="BPD_transp_1"/>
    <property type="match status" value="1"/>
</dbReference>
<evidence type="ECO:0000313" key="10">
    <source>
        <dbReference type="Proteomes" id="UP000473885"/>
    </source>
</evidence>
<feature type="transmembrane region" description="Helical" evidence="7">
    <location>
        <begin position="240"/>
        <end position="266"/>
    </location>
</feature>
<keyword evidence="2 7" id="KW-0813">Transport</keyword>
<evidence type="ECO:0000259" key="8">
    <source>
        <dbReference type="PROSITE" id="PS50928"/>
    </source>
</evidence>
<dbReference type="Gene3D" id="1.10.3720.10">
    <property type="entry name" value="MetI-like"/>
    <property type="match status" value="1"/>
</dbReference>
<evidence type="ECO:0000256" key="2">
    <source>
        <dbReference type="ARBA" id="ARBA00022448"/>
    </source>
</evidence>
<evidence type="ECO:0000256" key="6">
    <source>
        <dbReference type="ARBA" id="ARBA00023136"/>
    </source>
</evidence>
<comment type="subcellular location">
    <subcellularLocation>
        <location evidence="1 7">Cell membrane</location>
        <topology evidence="1 7">Multi-pass membrane protein</topology>
    </subcellularLocation>
</comment>
<evidence type="ECO:0000256" key="1">
    <source>
        <dbReference type="ARBA" id="ARBA00004651"/>
    </source>
</evidence>
<keyword evidence="10" id="KW-1185">Reference proteome</keyword>
<dbReference type="CDD" id="cd06261">
    <property type="entry name" value="TM_PBP2"/>
    <property type="match status" value="1"/>
</dbReference>
<gene>
    <name evidence="9" type="ORF">FDF74_04420</name>
</gene>